<dbReference type="SUPFAM" id="SSF103088">
    <property type="entry name" value="OmpA-like"/>
    <property type="match status" value="1"/>
</dbReference>
<comment type="subcellular location">
    <subcellularLocation>
        <location evidence="1">Cell outer membrane</location>
    </subcellularLocation>
</comment>
<dbReference type="RefSeq" id="WP_404634468.1">
    <property type="nucleotide sequence ID" value="NZ_JADIKM010000004.1"/>
</dbReference>
<evidence type="ECO:0000256" key="1">
    <source>
        <dbReference type="ARBA" id="ARBA00004442"/>
    </source>
</evidence>
<dbReference type="Pfam" id="PF00691">
    <property type="entry name" value="OmpA"/>
    <property type="match status" value="1"/>
</dbReference>
<evidence type="ECO:0000259" key="6">
    <source>
        <dbReference type="PROSITE" id="PS51123"/>
    </source>
</evidence>
<dbReference type="InterPro" id="IPR006665">
    <property type="entry name" value="OmpA-like"/>
</dbReference>
<dbReference type="InterPro" id="IPR032608">
    <property type="entry name" value="DUF4892"/>
</dbReference>
<dbReference type="Gene3D" id="3.30.1330.60">
    <property type="entry name" value="OmpA-like domain"/>
    <property type="match status" value="1"/>
</dbReference>
<dbReference type="InterPro" id="IPR006664">
    <property type="entry name" value="OMP_bac"/>
</dbReference>
<reference evidence="7 8" key="1">
    <citation type="submission" date="2020-10" db="EMBL/GenBank/DDBJ databases">
        <title>Phylogeny of dyella-like bacteria.</title>
        <authorList>
            <person name="Fu J."/>
        </authorList>
    </citation>
    <scope>NUCLEOTIDE SEQUENCE [LARGE SCALE GENOMIC DNA]</scope>
    <source>
        <strain evidence="7 8">Gsoil3046</strain>
    </source>
</reference>
<evidence type="ECO:0000313" key="8">
    <source>
        <dbReference type="Proteomes" id="UP001620460"/>
    </source>
</evidence>
<dbReference type="PROSITE" id="PS51123">
    <property type="entry name" value="OMPA_2"/>
    <property type="match status" value="1"/>
</dbReference>
<dbReference type="PANTHER" id="PTHR30329:SF21">
    <property type="entry name" value="LIPOPROTEIN YIAD-RELATED"/>
    <property type="match status" value="1"/>
</dbReference>
<evidence type="ECO:0000256" key="4">
    <source>
        <dbReference type="PROSITE-ProRule" id="PRU00473"/>
    </source>
</evidence>
<dbReference type="PRINTS" id="PR01021">
    <property type="entry name" value="OMPADOMAIN"/>
</dbReference>
<evidence type="ECO:0000256" key="2">
    <source>
        <dbReference type="ARBA" id="ARBA00023136"/>
    </source>
</evidence>
<dbReference type="PANTHER" id="PTHR30329">
    <property type="entry name" value="STATOR ELEMENT OF FLAGELLAR MOTOR COMPLEX"/>
    <property type="match status" value="1"/>
</dbReference>
<keyword evidence="2 4" id="KW-0472">Membrane</keyword>
<feature type="chain" id="PRO_5046167009" evidence="5">
    <location>
        <begin position="22"/>
        <end position="330"/>
    </location>
</feature>
<dbReference type="EMBL" id="JADIKM010000004">
    <property type="protein sequence ID" value="MFK2905195.1"/>
    <property type="molecule type" value="Genomic_DNA"/>
</dbReference>
<accession>A0ABW8JZR6</accession>
<feature type="signal peptide" evidence="5">
    <location>
        <begin position="1"/>
        <end position="21"/>
    </location>
</feature>
<sequence length="330" mass="35115">MKPLRLFFCIATLALAGTAIADAQDMPDHDLAGSHDHPLVSRFAGSVITGYRAVDYDRMLLPLGKTVDDKLSKSDTVEGRITRIAYVAPAGKSALEIFRNFRQALSAAGFTTRFSCEGDPGCGDGYQFADAVVDPVFQQLESEDRGLMSKSLYPSNDNLDALTAHLSRPQGDVDLVLLVAKDDNELPGIFLEICEHEPMATGQVSVDAKAMGDGLASAGHVALYGLHFANDSAAIDPSSKTTLAEMAKLMSERPALKVYIVGHTDDTGAAAHNLTLSQQRAQAVVQALAADYHVAANRMTAEGVASWAPVASNATEAGRAQNRRVELVAQ</sequence>
<evidence type="ECO:0000256" key="3">
    <source>
        <dbReference type="ARBA" id="ARBA00023237"/>
    </source>
</evidence>
<name>A0ABW8JZR6_9GAMM</name>
<keyword evidence="3" id="KW-0998">Cell outer membrane</keyword>
<dbReference type="InterPro" id="IPR050330">
    <property type="entry name" value="Bact_OuterMem_StrucFunc"/>
</dbReference>
<dbReference type="CDD" id="cd07185">
    <property type="entry name" value="OmpA_C-like"/>
    <property type="match status" value="1"/>
</dbReference>
<keyword evidence="8" id="KW-1185">Reference proteome</keyword>
<evidence type="ECO:0000256" key="5">
    <source>
        <dbReference type="SAM" id="SignalP"/>
    </source>
</evidence>
<protein>
    <submittedName>
        <fullName evidence="7">DUF4892 domain-containing protein</fullName>
    </submittedName>
</protein>
<feature type="domain" description="OmpA-like" evidence="6">
    <location>
        <begin position="215"/>
        <end position="330"/>
    </location>
</feature>
<dbReference type="Pfam" id="PF16234">
    <property type="entry name" value="DUF4892"/>
    <property type="match status" value="1"/>
</dbReference>
<keyword evidence="5" id="KW-0732">Signal</keyword>
<dbReference type="Proteomes" id="UP001620460">
    <property type="component" value="Unassembled WGS sequence"/>
</dbReference>
<comment type="caution">
    <text evidence="7">The sequence shown here is derived from an EMBL/GenBank/DDBJ whole genome shotgun (WGS) entry which is preliminary data.</text>
</comment>
<organism evidence="7 8">
    <name type="scientific">Dyella ginsengisoli</name>
    <dbReference type="NCBI Taxonomy" id="363848"/>
    <lineage>
        <taxon>Bacteria</taxon>
        <taxon>Pseudomonadati</taxon>
        <taxon>Pseudomonadota</taxon>
        <taxon>Gammaproteobacteria</taxon>
        <taxon>Lysobacterales</taxon>
        <taxon>Rhodanobacteraceae</taxon>
        <taxon>Dyella</taxon>
    </lineage>
</organism>
<gene>
    <name evidence="7" type="ORF">ISP17_14625</name>
</gene>
<dbReference type="InterPro" id="IPR036737">
    <property type="entry name" value="OmpA-like_sf"/>
</dbReference>
<proteinExistence type="predicted"/>
<evidence type="ECO:0000313" key="7">
    <source>
        <dbReference type="EMBL" id="MFK2905195.1"/>
    </source>
</evidence>